<dbReference type="Gene3D" id="3.40.250.10">
    <property type="entry name" value="Rhodanese-like domain"/>
    <property type="match status" value="1"/>
</dbReference>
<evidence type="ECO:0000313" key="4">
    <source>
        <dbReference type="Proteomes" id="UP000233248"/>
    </source>
</evidence>
<dbReference type="RefSeq" id="WP_101184890.1">
    <property type="nucleotide sequence ID" value="NZ_CP031218.1"/>
</dbReference>
<keyword evidence="3" id="KW-0808">Transferase</keyword>
<dbReference type="OrthoDB" id="9784513at2"/>
<evidence type="ECO:0000256" key="1">
    <source>
        <dbReference type="SAM" id="SignalP"/>
    </source>
</evidence>
<feature type="domain" description="Rhodanese" evidence="2">
    <location>
        <begin position="97"/>
        <end position="212"/>
    </location>
</feature>
<dbReference type="EMBL" id="NXIF01000029">
    <property type="protein sequence ID" value="PKI80702.1"/>
    <property type="molecule type" value="Genomic_DNA"/>
</dbReference>
<feature type="signal peptide" evidence="1">
    <location>
        <begin position="1"/>
        <end position="23"/>
    </location>
</feature>
<dbReference type="KEGG" id="ahs:AHALO_0642"/>
<reference evidence="3 4" key="1">
    <citation type="submission" date="2017-09" db="EMBL/GenBank/DDBJ databases">
        <title>Genomics of the genus Arcobacter.</title>
        <authorList>
            <person name="Perez-Cataluna A."/>
            <person name="Figueras M.J."/>
            <person name="Salas-Masso N."/>
        </authorList>
    </citation>
    <scope>NUCLEOTIDE SEQUENCE [LARGE SCALE GENOMIC DNA]</scope>
    <source>
        <strain evidence="3 4">DSM 18005</strain>
    </source>
</reference>
<dbReference type="CDD" id="cd00158">
    <property type="entry name" value="RHOD"/>
    <property type="match status" value="1"/>
</dbReference>
<organism evidence="3 4">
    <name type="scientific">Malaciobacter halophilus</name>
    <dbReference type="NCBI Taxonomy" id="197482"/>
    <lineage>
        <taxon>Bacteria</taxon>
        <taxon>Pseudomonadati</taxon>
        <taxon>Campylobacterota</taxon>
        <taxon>Epsilonproteobacteria</taxon>
        <taxon>Campylobacterales</taxon>
        <taxon>Arcobacteraceae</taxon>
        <taxon>Malaciobacter</taxon>
    </lineage>
</organism>
<sequence length="216" mass="24003">MCIFKKVAKILIVAALCISYGKAEGNNYVPIAPGVKSIEITLNNQTFTLSRVQDKKNKISELYAYTSLGVPQPMILAKGVETIAELELIDYMKKAQTDSSIAIIDTRTPGWFARLRIPGAVNVPYTNFKYRDDAVDMMEDYMGVVINDDDTLDFSKAKTVVLYCNGYWCGQTPAMVKNTKYSLLNLGFPAEKIKYYRGGMQAWTSLGFTVVGDAAK</sequence>
<dbReference type="SUPFAM" id="SSF52821">
    <property type="entry name" value="Rhodanese/Cell cycle control phosphatase"/>
    <property type="match status" value="1"/>
</dbReference>
<dbReference type="PROSITE" id="PS50206">
    <property type="entry name" value="RHODANESE_3"/>
    <property type="match status" value="1"/>
</dbReference>
<name>A0A2N1J2K2_9BACT</name>
<proteinExistence type="predicted"/>
<protein>
    <submittedName>
        <fullName evidence="3">Sulfurtransferase</fullName>
    </submittedName>
</protein>
<evidence type="ECO:0000259" key="2">
    <source>
        <dbReference type="PROSITE" id="PS50206"/>
    </source>
</evidence>
<accession>A0A2N1J2K2</accession>
<evidence type="ECO:0000313" key="3">
    <source>
        <dbReference type="EMBL" id="PKI80702.1"/>
    </source>
</evidence>
<keyword evidence="1" id="KW-0732">Signal</keyword>
<feature type="chain" id="PRO_5014897037" evidence="1">
    <location>
        <begin position="24"/>
        <end position="216"/>
    </location>
</feature>
<dbReference type="GO" id="GO:0016740">
    <property type="term" value="F:transferase activity"/>
    <property type="evidence" value="ECO:0007669"/>
    <property type="project" value="UniProtKB-KW"/>
</dbReference>
<dbReference type="InterPro" id="IPR001763">
    <property type="entry name" value="Rhodanese-like_dom"/>
</dbReference>
<gene>
    <name evidence="3" type="ORF">CP960_07960</name>
</gene>
<dbReference type="Proteomes" id="UP000233248">
    <property type="component" value="Unassembled WGS sequence"/>
</dbReference>
<dbReference type="SMART" id="SM00450">
    <property type="entry name" value="RHOD"/>
    <property type="match status" value="1"/>
</dbReference>
<keyword evidence="4" id="KW-1185">Reference proteome</keyword>
<dbReference type="InterPro" id="IPR036873">
    <property type="entry name" value="Rhodanese-like_dom_sf"/>
</dbReference>
<comment type="caution">
    <text evidence="3">The sequence shown here is derived from an EMBL/GenBank/DDBJ whole genome shotgun (WGS) entry which is preliminary data.</text>
</comment>
<dbReference type="AlphaFoldDB" id="A0A2N1J2K2"/>
<dbReference type="Pfam" id="PF00581">
    <property type="entry name" value="Rhodanese"/>
    <property type="match status" value="1"/>
</dbReference>